<dbReference type="RefSeq" id="WP_161257349.1">
    <property type="nucleotide sequence ID" value="NZ_WXEY01000006.1"/>
</dbReference>
<comment type="cofactor">
    <cofactor evidence="6">
        <name>Zn(2+)</name>
        <dbReference type="ChEBI" id="CHEBI:29105"/>
    </cofactor>
    <text evidence="6">Binds 1 zinc ion per subunit.</text>
</comment>
<feature type="binding site" evidence="6">
    <location>
        <position position="43"/>
    </location>
    <ligand>
        <name>Zn(2+)</name>
        <dbReference type="ChEBI" id="CHEBI:29105"/>
    </ligand>
</feature>
<dbReference type="SUPFAM" id="SSF53056">
    <property type="entry name" value="beta-carbonic anhydrase, cab"/>
    <property type="match status" value="1"/>
</dbReference>
<protein>
    <recommendedName>
        <fullName evidence="2">carbonic anhydrase</fullName>
        <ecNumber evidence="2">4.2.1.1</ecNumber>
    </recommendedName>
</protein>
<comment type="catalytic activity">
    <reaction evidence="5">
        <text>hydrogencarbonate + H(+) = CO2 + H2O</text>
        <dbReference type="Rhea" id="RHEA:10748"/>
        <dbReference type="ChEBI" id="CHEBI:15377"/>
        <dbReference type="ChEBI" id="CHEBI:15378"/>
        <dbReference type="ChEBI" id="CHEBI:16526"/>
        <dbReference type="ChEBI" id="CHEBI:17544"/>
        <dbReference type="EC" id="4.2.1.1"/>
    </reaction>
</comment>
<feature type="binding site" evidence="6">
    <location>
        <position position="101"/>
    </location>
    <ligand>
        <name>Zn(2+)</name>
        <dbReference type="ChEBI" id="CHEBI:29105"/>
    </ligand>
</feature>
<comment type="similarity">
    <text evidence="1">Belongs to the beta-class carbonic anhydrase family.</text>
</comment>
<keyword evidence="4 6" id="KW-0862">Zinc</keyword>
<dbReference type="GO" id="GO:0004089">
    <property type="term" value="F:carbonate dehydratase activity"/>
    <property type="evidence" value="ECO:0007669"/>
    <property type="project" value="UniProtKB-EC"/>
</dbReference>
<dbReference type="PANTHER" id="PTHR43175">
    <property type="entry name" value="CARBONIC ANHYDRASE"/>
    <property type="match status" value="1"/>
</dbReference>
<sequence length="201" mass="22277">MSRLDQILAANREFMRRLPDEFVHPDCAPVAKTPSRGLAVFTCMDTRLVDFLEPAMGIRRGEAKVIKNAGNSVTGPFEATIRSLVVAVFELGVEEVMVIGHKDCGLSNTTAEGLKAKMLARGISPDALHMVEDELESWVDRFHHPCENVQEVVLRIRTNPLIPKDVPVHGLMFDPHTGEIEILVNGYEAVAQYKETSVISE</sequence>
<dbReference type="EMBL" id="WXEY01000006">
    <property type="protein sequence ID" value="MZP29601.1"/>
    <property type="molecule type" value="Genomic_DNA"/>
</dbReference>
<evidence type="ECO:0000256" key="5">
    <source>
        <dbReference type="ARBA" id="ARBA00048348"/>
    </source>
</evidence>
<evidence type="ECO:0000256" key="6">
    <source>
        <dbReference type="PIRSR" id="PIRSR601765-1"/>
    </source>
</evidence>
<dbReference type="Pfam" id="PF00484">
    <property type="entry name" value="Pro_CA"/>
    <property type="match status" value="1"/>
</dbReference>
<dbReference type="CDD" id="cd03379">
    <property type="entry name" value="beta_CA_cladeD"/>
    <property type="match status" value="1"/>
</dbReference>
<dbReference type="InterPro" id="IPR036874">
    <property type="entry name" value="Carbonic_anhydrase_sf"/>
</dbReference>
<organism evidence="7 8">
    <name type="scientific">Heliomicrobium undosum</name>
    <dbReference type="NCBI Taxonomy" id="121734"/>
    <lineage>
        <taxon>Bacteria</taxon>
        <taxon>Bacillati</taxon>
        <taxon>Bacillota</taxon>
        <taxon>Clostridia</taxon>
        <taxon>Eubacteriales</taxon>
        <taxon>Heliobacteriaceae</taxon>
        <taxon>Heliomicrobium</taxon>
    </lineage>
</organism>
<dbReference type="OrthoDB" id="9792260at2"/>
<dbReference type="PANTHER" id="PTHR43175:SF3">
    <property type="entry name" value="CARBON DISULFIDE HYDROLASE"/>
    <property type="match status" value="1"/>
</dbReference>
<dbReference type="EC" id="4.2.1.1" evidence="2"/>
<proteinExistence type="inferred from homology"/>
<comment type="caution">
    <text evidence="7">The sequence shown here is derived from an EMBL/GenBank/DDBJ whole genome shotgun (WGS) entry which is preliminary data.</text>
</comment>
<keyword evidence="8" id="KW-1185">Reference proteome</keyword>
<dbReference type="Proteomes" id="UP000463470">
    <property type="component" value="Unassembled WGS sequence"/>
</dbReference>
<evidence type="ECO:0000313" key="7">
    <source>
        <dbReference type="EMBL" id="MZP29601.1"/>
    </source>
</evidence>
<name>A0A845L9L1_9FIRM</name>
<evidence type="ECO:0000256" key="1">
    <source>
        <dbReference type="ARBA" id="ARBA00006217"/>
    </source>
</evidence>
<dbReference type="Gene3D" id="3.40.1050.10">
    <property type="entry name" value="Carbonic anhydrase"/>
    <property type="match status" value="1"/>
</dbReference>
<feature type="binding site" evidence="6">
    <location>
        <position position="45"/>
    </location>
    <ligand>
        <name>Zn(2+)</name>
        <dbReference type="ChEBI" id="CHEBI:29105"/>
    </ligand>
</feature>
<evidence type="ECO:0000256" key="3">
    <source>
        <dbReference type="ARBA" id="ARBA00022723"/>
    </source>
</evidence>
<feature type="binding site" evidence="6">
    <location>
        <position position="104"/>
    </location>
    <ligand>
        <name>Zn(2+)</name>
        <dbReference type="ChEBI" id="CHEBI:29105"/>
    </ligand>
</feature>
<dbReference type="GO" id="GO:0008270">
    <property type="term" value="F:zinc ion binding"/>
    <property type="evidence" value="ECO:0007669"/>
    <property type="project" value="InterPro"/>
</dbReference>
<keyword evidence="3 6" id="KW-0479">Metal-binding</keyword>
<dbReference type="SMART" id="SM00947">
    <property type="entry name" value="Pro_CA"/>
    <property type="match status" value="1"/>
</dbReference>
<evidence type="ECO:0000256" key="2">
    <source>
        <dbReference type="ARBA" id="ARBA00012925"/>
    </source>
</evidence>
<gene>
    <name evidence="7" type="ORF">GTO91_07775</name>
</gene>
<reference evidence="7 8" key="1">
    <citation type="submission" date="2020-01" db="EMBL/GenBank/DDBJ databases">
        <title>Whole-genome sequence of Heliobacterium undosum DSM 13378.</title>
        <authorList>
            <person name="Kyndt J.A."/>
            <person name="Meyer T.E."/>
        </authorList>
    </citation>
    <scope>NUCLEOTIDE SEQUENCE [LARGE SCALE GENOMIC DNA]</scope>
    <source>
        <strain evidence="7 8">DSM 13378</strain>
    </source>
</reference>
<dbReference type="AlphaFoldDB" id="A0A845L9L1"/>
<evidence type="ECO:0000256" key="4">
    <source>
        <dbReference type="ARBA" id="ARBA00022833"/>
    </source>
</evidence>
<dbReference type="InterPro" id="IPR001765">
    <property type="entry name" value="Carbonic_anhydrase"/>
</dbReference>
<evidence type="ECO:0000313" key="8">
    <source>
        <dbReference type="Proteomes" id="UP000463470"/>
    </source>
</evidence>
<accession>A0A845L9L1</accession>